<sequence length="432" mass="44382">MPRSLRRLPRVLLASAAAAGVAATAGVAGAATGSAATGATSTSRPDPAYVRTTADTRLASRLATRATATRSGSAFSGAVMDAGSNTLLWSRNGDTALMPASTTKLVTASNALTTYGPAFRFTTTVKQGVAANRVVLVGSGDPTLTSAAVDRLASATATALRGKGITSAQVYADDYLFPAPTLAYGWRSTYVPTDITPVRALVRSQHDVADTTVDAAAYFRDRLKAHGVTATYAGRTRAASGATVLASSAGYRLDTIVGQMLMDSDNEHAEALHKLVGLRLGTGATWLGAAQAQRARMASRGLPVTALYDGSGLSRADRLTAVQLARIVDAAFDARNSTALAPLRSASAMPTAGKTGTLAASYGRFVTASSKCAVGKVWAKTGSLDDAASLAGWTVGTDGRVKTFAFVVNGRKSTLTLKQDLDMLAATVNGCY</sequence>
<keyword evidence="2" id="KW-0378">Hydrolase</keyword>
<dbReference type="SUPFAM" id="SSF56601">
    <property type="entry name" value="beta-lactamase/transpeptidase-like"/>
    <property type="match status" value="1"/>
</dbReference>
<evidence type="ECO:0000256" key="3">
    <source>
        <dbReference type="SAM" id="SignalP"/>
    </source>
</evidence>
<proteinExistence type="inferred from homology"/>
<evidence type="ECO:0000313" key="5">
    <source>
        <dbReference type="Proteomes" id="UP000199019"/>
    </source>
</evidence>
<organism evidence="4 5">
    <name type="scientific">Pedococcus cremeus</name>
    <dbReference type="NCBI Taxonomy" id="587636"/>
    <lineage>
        <taxon>Bacteria</taxon>
        <taxon>Bacillati</taxon>
        <taxon>Actinomycetota</taxon>
        <taxon>Actinomycetes</taxon>
        <taxon>Micrococcales</taxon>
        <taxon>Intrasporangiaceae</taxon>
        <taxon>Pedococcus</taxon>
    </lineage>
</organism>
<dbReference type="PRINTS" id="PR00922">
    <property type="entry name" value="DADACBPTASE3"/>
</dbReference>
<accession>A0A1H9S2E5</accession>
<dbReference type="STRING" id="587636.SAMN05216199_1219"/>
<dbReference type="OrthoDB" id="9802627at2"/>
<dbReference type="Pfam" id="PF02113">
    <property type="entry name" value="Peptidase_S13"/>
    <property type="match status" value="2"/>
</dbReference>
<dbReference type="InterPro" id="IPR012338">
    <property type="entry name" value="Beta-lactam/transpept-like"/>
</dbReference>
<reference evidence="5" key="1">
    <citation type="submission" date="2016-10" db="EMBL/GenBank/DDBJ databases">
        <authorList>
            <person name="Varghese N."/>
            <person name="Submissions S."/>
        </authorList>
    </citation>
    <scope>NUCLEOTIDE SEQUENCE [LARGE SCALE GENOMIC DNA]</scope>
    <source>
        <strain evidence="5">CGMCC 1.6963</strain>
    </source>
</reference>
<evidence type="ECO:0000313" key="4">
    <source>
        <dbReference type="EMBL" id="SER78785.1"/>
    </source>
</evidence>
<feature type="chain" id="PRO_5011600030" evidence="3">
    <location>
        <begin position="31"/>
        <end position="432"/>
    </location>
</feature>
<feature type="signal peptide" evidence="3">
    <location>
        <begin position="1"/>
        <end position="30"/>
    </location>
</feature>
<dbReference type="InterPro" id="IPR000667">
    <property type="entry name" value="Peptidase_S13"/>
</dbReference>
<dbReference type="Proteomes" id="UP000199019">
    <property type="component" value="Unassembled WGS sequence"/>
</dbReference>
<dbReference type="GO" id="GO:0000270">
    <property type="term" value="P:peptidoglycan metabolic process"/>
    <property type="evidence" value="ECO:0007669"/>
    <property type="project" value="TreeGrafter"/>
</dbReference>
<dbReference type="Gene3D" id="3.40.710.10">
    <property type="entry name" value="DD-peptidase/beta-lactamase superfamily"/>
    <property type="match status" value="2"/>
</dbReference>
<keyword evidence="3" id="KW-0732">Signal</keyword>
<evidence type="ECO:0000256" key="1">
    <source>
        <dbReference type="ARBA" id="ARBA00006096"/>
    </source>
</evidence>
<dbReference type="Gene3D" id="3.50.80.20">
    <property type="entry name" value="D-Ala-D-Ala carboxypeptidase C, peptidase S13"/>
    <property type="match status" value="1"/>
</dbReference>
<dbReference type="AlphaFoldDB" id="A0A1H9S2E5"/>
<dbReference type="GO" id="GO:0004185">
    <property type="term" value="F:serine-type carboxypeptidase activity"/>
    <property type="evidence" value="ECO:0007669"/>
    <property type="project" value="InterPro"/>
</dbReference>
<protein>
    <submittedName>
        <fullName evidence="4">D-alanyl-D-alanine carboxypeptidase / D-alanyl-D-alanine-endopeptidase (Penicillin-binding protein 4)</fullName>
    </submittedName>
</protein>
<comment type="similarity">
    <text evidence="1">Belongs to the peptidase S13 family.</text>
</comment>
<dbReference type="EMBL" id="FOHB01000001">
    <property type="protein sequence ID" value="SER78785.1"/>
    <property type="molecule type" value="Genomic_DNA"/>
</dbReference>
<dbReference type="PANTHER" id="PTHR30023">
    <property type="entry name" value="D-ALANYL-D-ALANINE CARBOXYPEPTIDASE"/>
    <property type="match status" value="1"/>
</dbReference>
<evidence type="ECO:0000256" key="2">
    <source>
        <dbReference type="ARBA" id="ARBA00022801"/>
    </source>
</evidence>
<keyword evidence="4" id="KW-0645">Protease</keyword>
<name>A0A1H9S2E5_9MICO</name>
<dbReference type="PANTHER" id="PTHR30023:SF0">
    <property type="entry name" value="PENICILLIN-SENSITIVE CARBOXYPEPTIDASE A"/>
    <property type="match status" value="1"/>
</dbReference>
<dbReference type="RefSeq" id="WP_091756182.1">
    <property type="nucleotide sequence ID" value="NZ_FOHB01000001.1"/>
</dbReference>
<dbReference type="GO" id="GO:0006508">
    <property type="term" value="P:proteolysis"/>
    <property type="evidence" value="ECO:0007669"/>
    <property type="project" value="InterPro"/>
</dbReference>
<gene>
    <name evidence="4" type="ORF">SAMN05216199_1219</name>
</gene>
<keyword evidence="5" id="KW-1185">Reference proteome</keyword>
<keyword evidence="4" id="KW-0121">Carboxypeptidase</keyword>